<reference evidence="2 3" key="1">
    <citation type="submission" date="2023-07" db="EMBL/GenBank/DDBJ databases">
        <title>Sequencing the genomes of 1000 actinobacteria strains.</title>
        <authorList>
            <person name="Klenk H.-P."/>
        </authorList>
    </citation>
    <scope>NUCLEOTIDE SEQUENCE [LARGE SCALE GENOMIC DNA]</scope>
    <source>
        <strain evidence="2 3">DSM 14785</strain>
    </source>
</reference>
<evidence type="ECO:0000313" key="2">
    <source>
        <dbReference type="EMBL" id="MDQ0425167.1"/>
    </source>
</evidence>
<evidence type="ECO:0000259" key="1">
    <source>
        <dbReference type="Pfam" id="PF06889"/>
    </source>
</evidence>
<dbReference type="RefSeq" id="WP_070319154.1">
    <property type="nucleotide sequence ID" value="NZ_JAUSVM010000001.1"/>
</dbReference>
<feature type="domain" description="DUF1266" evidence="1">
    <location>
        <begin position="62"/>
        <end position="252"/>
    </location>
</feature>
<dbReference type="Pfam" id="PF06889">
    <property type="entry name" value="DUF1266"/>
    <property type="match status" value="1"/>
</dbReference>
<dbReference type="Proteomes" id="UP001240250">
    <property type="component" value="Unassembled WGS sequence"/>
</dbReference>
<proteinExistence type="predicted"/>
<accession>A0ABU0GKS4</accession>
<organism evidence="2 3">
    <name type="scientific">Cellulomonas iranensis</name>
    <dbReference type="NCBI Taxonomy" id="76862"/>
    <lineage>
        <taxon>Bacteria</taxon>
        <taxon>Bacillati</taxon>
        <taxon>Actinomycetota</taxon>
        <taxon>Actinomycetes</taxon>
        <taxon>Micrococcales</taxon>
        <taxon>Cellulomonadaceae</taxon>
        <taxon>Cellulomonas</taxon>
    </lineage>
</organism>
<evidence type="ECO:0000313" key="3">
    <source>
        <dbReference type="Proteomes" id="UP001240250"/>
    </source>
</evidence>
<protein>
    <recommendedName>
        <fullName evidence="1">DUF1266 domain-containing protein</fullName>
    </recommendedName>
</protein>
<gene>
    <name evidence="2" type="ORF">JO380_001548</name>
</gene>
<keyword evidence="3" id="KW-1185">Reference proteome</keyword>
<dbReference type="EMBL" id="JAUSVM010000001">
    <property type="protein sequence ID" value="MDQ0425167.1"/>
    <property type="molecule type" value="Genomic_DNA"/>
</dbReference>
<name>A0ABU0GKS4_9CELL</name>
<dbReference type="InterPro" id="IPR009677">
    <property type="entry name" value="DUF1266"/>
</dbReference>
<sequence>MGFLSSLKSFFSSSFHTLEGARPLSDAEQRGLALGAVHAAEGSLPMNALTMEADQRTAARLLAGAWDVHGPQDVENTYAFLLTEGHRGYYAVVGPAVEATFEQRLGRRESEAKADEVAAQAAARGLDGARAREWYLGWLAAAKVGGHGELVDPLPASIVAWDAARVVHVSRLLVDAGFVDEARAYAAIAQAVDLARPAYASWKDFGDAFCVGRAFWKASNMRDPLDSEIGKFTSATRSLLEQEDSPWLTVRW</sequence>
<comment type="caution">
    <text evidence="2">The sequence shown here is derived from an EMBL/GenBank/DDBJ whole genome shotgun (WGS) entry which is preliminary data.</text>
</comment>